<dbReference type="EMBL" id="BEHY01000132">
    <property type="protein sequence ID" value="GBD10231.1"/>
    <property type="molecule type" value="Genomic_DNA"/>
</dbReference>
<evidence type="ECO:0000256" key="1">
    <source>
        <dbReference type="SAM" id="SignalP"/>
    </source>
</evidence>
<organism evidence="3 4">
    <name type="scientific">Candidatus Thermoflexus japonica</name>
    <dbReference type="NCBI Taxonomy" id="2035417"/>
    <lineage>
        <taxon>Bacteria</taxon>
        <taxon>Bacillati</taxon>
        <taxon>Chloroflexota</taxon>
        <taxon>Thermoflexia</taxon>
        <taxon>Thermoflexales</taxon>
        <taxon>Thermoflexaceae</taxon>
        <taxon>Thermoflexus</taxon>
    </lineage>
</organism>
<protein>
    <submittedName>
        <fullName evidence="3">Murein DD-endopeptidase MepM</fullName>
        <ecNumber evidence="3">3.4.24.-</ecNumber>
    </submittedName>
</protein>
<comment type="caution">
    <text evidence="3">The sequence shown here is derived from an EMBL/GenBank/DDBJ whole genome shotgun (WGS) entry which is preliminary data.</text>
</comment>
<dbReference type="GO" id="GO:0004222">
    <property type="term" value="F:metalloendopeptidase activity"/>
    <property type="evidence" value="ECO:0007669"/>
    <property type="project" value="TreeGrafter"/>
</dbReference>
<proteinExistence type="predicted"/>
<dbReference type="InterPro" id="IPR016047">
    <property type="entry name" value="M23ase_b-sheet_dom"/>
</dbReference>
<dbReference type="PANTHER" id="PTHR21666">
    <property type="entry name" value="PEPTIDASE-RELATED"/>
    <property type="match status" value="1"/>
</dbReference>
<name>A0A2H5Y9W8_9CHLR</name>
<dbReference type="SUPFAM" id="SSF51261">
    <property type="entry name" value="Duplicated hybrid motif"/>
    <property type="match status" value="1"/>
</dbReference>
<dbReference type="InterPro" id="IPR011055">
    <property type="entry name" value="Dup_hybrid_motif"/>
</dbReference>
<dbReference type="PANTHER" id="PTHR21666:SF270">
    <property type="entry name" value="MUREIN HYDROLASE ACTIVATOR ENVC"/>
    <property type="match status" value="1"/>
</dbReference>
<feature type="chain" id="PRO_5014187257" evidence="1">
    <location>
        <begin position="22"/>
        <end position="242"/>
    </location>
</feature>
<reference evidence="4" key="1">
    <citation type="submission" date="2017-09" db="EMBL/GenBank/DDBJ databases">
        <title>Metaegenomics of thermophilic ammonia-oxidizing enrichment culture.</title>
        <authorList>
            <person name="Kato S."/>
            <person name="Suzuki K."/>
        </authorList>
    </citation>
    <scope>NUCLEOTIDE SEQUENCE [LARGE SCALE GENOMIC DNA]</scope>
</reference>
<dbReference type="Gene3D" id="2.70.70.10">
    <property type="entry name" value="Glucose Permease (Domain IIA)"/>
    <property type="match status" value="1"/>
</dbReference>
<dbReference type="InterPro" id="IPR050570">
    <property type="entry name" value="Cell_wall_metabolism_enzyme"/>
</dbReference>
<feature type="domain" description="M23ase beta-sheet core" evidence="2">
    <location>
        <begin position="80"/>
        <end position="171"/>
    </location>
</feature>
<gene>
    <name evidence="3" type="primary">mepM_2</name>
    <name evidence="3" type="ORF">HRbin22_02498</name>
</gene>
<dbReference type="AlphaFoldDB" id="A0A2H5Y9W8"/>
<dbReference type="Proteomes" id="UP000236642">
    <property type="component" value="Unassembled WGS sequence"/>
</dbReference>
<evidence type="ECO:0000313" key="4">
    <source>
        <dbReference type="Proteomes" id="UP000236642"/>
    </source>
</evidence>
<dbReference type="Pfam" id="PF01551">
    <property type="entry name" value="Peptidase_M23"/>
    <property type="match status" value="1"/>
</dbReference>
<accession>A0A2H5Y9W8</accession>
<dbReference type="CDD" id="cd12797">
    <property type="entry name" value="M23_peptidase"/>
    <property type="match status" value="1"/>
</dbReference>
<keyword evidence="1" id="KW-0732">Signal</keyword>
<evidence type="ECO:0000313" key="3">
    <source>
        <dbReference type="EMBL" id="GBD10231.1"/>
    </source>
</evidence>
<dbReference type="EC" id="3.4.24.-" evidence="3"/>
<feature type="signal peptide" evidence="1">
    <location>
        <begin position="1"/>
        <end position="21"/>
    </location>
</feature>
<sequence length="242" mass="26714">MRPFVLIVIGASIRSAFPAVALSPPDPFQRTDSAPEQRPFGLPFAEPPGPDTWLMVQPYGNTIGAFRQRKTTYRAGQGLHFGIDFAARCGTPVVAIGDGMVSEVDALFHGAAPHNLMIDHPNGYASFYGHLLERPPLSPGQPVRRGQVIGKVGDPDGTCRSRPHLHLEIRDAPAHRRAYNPVLLIEADWDSLALIGGFSRGFQKDLADPRRWQFLDDQPEVVFGGPLLNDFANPWPPEWREP</sequence>
<evidence type="ECO:0000259" key="2">
    <source>
        <dbReference type="Pfam" id="PF01551"/>
    </source>
</evidence>
<keyword evidence="3" id="KW-0378">Hydrolase</keyword>